<evidence type="ECO:0000313" key="3">
    <source>
        <dbReference type="Proteomes" id="UP000732193"/>
    </source>
</evidence>
<feature type="compositionally biased region" description="Polar residues" evidence="1">
    <location>
        <begin position="1"/>
        <end position="23"/>
    </location>
</feature>
<evidence type="ECO:0000256" key="1">
    <source>
        <dbReference type="SAM" id="MobiDB-lite"/>
    </source>
</evidence>
<accession>A0AAE3B7U7</accession>
<evidence type="ECO:0000313" key="2">
    <source>
        <dbReference type="EMBL" id="MBM1715678.1"/>
    </source>
</evidence>
<proteinExistence type="predicted"/>
<protein>
    <submittedName>
        <fullName evidence="2">Uncharacterized protein</fullName>
    </submittedName>
</protein>
<dbReference type="RefSeq" id="WP_203243423.1">
    <property type="nucleotide sequence ID" value="NZ_JAFBRH010000004.1"/>
</dbReference>
<reference evidence="2 3" key="1">
    <citation type="submission" date="2021-01" db="EMBL/GenBank/DDBJ databases">
        <title>Diatom-associated Roseobacters Show Island Model of Population Structure.</title>
        <authorList>
            <person name="Qu L."/>
            <person name="Feng X."/>
            <person name="Chen Y."/>
            <person name="Li L."/>
            <person name="Wang X."/>
            <person name="Hu Z."/>
            <person name="Wang H."/>
            <person name="Luo H."/>
        </authorList>
    </citation>
    <scope>NUCLEOTIDE SEQUENCE [LARGE SCALE GENOMIC DNA]</scope>
    <source>
        <strain evidence="2 3">TR60-84</strain>
    </source>
</reference>
<gene>
    <name evidence="2" type="ORF">JQV55_19065</name>
</gene>
<dbReference type="Proteomes" id="UP000732193">
    <property type="component" value="Unassembled WGS sequence"/>
</dbReference>
<dbReference type="EMBL" id="JAFBRM010000008">
    <property type="protein sequence ID" value="MBM1715678.1"/>
    <property type="molecule type" value="Genomic_DNA"/>
</dbReference>
<feature type="region of interest" description="Disordered" evidence="1">
    <location>
        <begin position="1"/>
        <end position="54"/>
    </location>
</feature>
<name>A0AAE3B7U7_9RHOB</name>
<keyword evidence="3" id="KW-1185">Reference proteome</keyword>
<comment type="caution">
    <text evidence="2">The sequence shown here is derived from an EMBL/GenBank/DDBJ whole genome shotgun (WGS) entry which is preliminary data.</text>
</comment>
<dbReference type="AlphaFoldDB" id="A0AAE3B7U7"/>
<organism evidence="2 3">
    <name type="scientific">Sulfitobacter geojensis</name>
    <dbReference type="NCBI Taxonomy" id="1342299"/>
    <lineage>
        <taxon>Bacteria</taxon>
        <taxon>Pseudomonadati</taxon>
        <taxon>Pseudomonadota</taxon>
        <taxon>Alphaproteobacteria</taxon>
        <taxon>Rhodobacterales</taxon>
        <taxon>Roseobacteraceae</taxon>
        <taxon>Sulfitobacter</taxon>
    </lineage>
</organism>
<sequence length="81" mass="9169">MTKSAPQFDQNEPPQEAGSTGWQHSVEKEVGLNHTAKPPWATAPVKAERRGRPRRMALRQSQGRFFDMLGRLVHRDFAKSA</sequence>